<accession>C7XW85</accession>
<comment type="similarity">
    <text evidence="1">Belongs to the ComF/GntX family.</text>
</comment>
<dbReference type="HOGENOM" id="CLU_054549_4_0_9"/>
<dbReference type="PANTHER" id="PTHR47505:SF1">
    <property type="entry name" value="DNA UTILIZATION PROTEIN YHGH"/>
    <property type="match status" value="1"/>
</dbReference>
<dbReference type="CDD" id="cd06223">
    <property type="entry name" value="PRTases_typeI"/>
    <property type="match status" value="1"/>
</dbReference>
<proteinExistence type="inferred from homology"/>
<dbReference type="OrthoDB" id="9779910at2"/>
<dbReference type="Pfam" id="PF00156">
    <property type="entry name" value="Pribosyltran"/>
    <property type="match status" value="1"/>
</dbReference>
<dbReference type="STRING" id="575594.HMPREF0501_01150"/>
<evidence type="ECO:0000313" key="3">
    <source>
        <dbReference type="EMBL" id="EEU30145.1"/>
    </source>
</evidence>
<evidence type="ECO:0000259" key="2">
    <source>
        <dbReference type="Pfam" id="PF00156"/>
    </source>
</evidence>
<dbReference type="InterPro" id="IPR000836">
    <property type="entry name" value="PRTase_dom"/>
</dbReference>
<protein>
    <submittedName>
        <fullName evidence="3">ComF family protein</fullName>
    </submittedName>
</protein>
<evidence type="ECO:0000256" key="1">
    <source>
        <dbReference type="ARBA" id="ARBA00008007"/>
    </source>
</evidence>
<feature type="domain" description="Phosphoribosyltransferase" evidence="2">
    <location>
        <begin position="137"/>
        <end position="223"/>
    </location>
</feature>
<dbReference type="AlphaFoldDB" id="C7XW85"/>
<dbReference type="InterPro" id="IPR029057">
    <property type="entry name" value="PRTase-like"/>
</dbReference>
<dbReference type="PANTHER" id="PTHR47505">
    <property type="entry name" value="DNA UTILIZATION PROTEIN YHGH"/>
    <property type="match status" value="1"/>
</dbReference>
<name>C7XW85_9LACO</name>
<dbReference type="SUPFAM" id="SSF53271">
    <property type="entry name" value="PRTase-like"/>
    <property type="match status" value="1"/>
</dbReference>
<gene>
    <name evidence="3" type="ORF">HMPREF0501_01150</name>
</gene>
<dbReference type="eggNOG" id="COG1040">
    <property type="taxonomic scope" value="Bacteria"/>
</dbReference>
<dbReference type="Gene3D" id="3.40.50.2020">
    <property type="match status" value="1"/>
</dbReference>
<dbReference type="RefSeq" id="WP_006917006.1">
    <property type="nucleotide sequence ID" value="NZ_GG698804.1"/>
</dbReference>
<organism evidence="3 4">
    <name type="scientific">Limosilactobacillus coleohominis 101-4-CHN</name>
    <dbReference type="NCBI Taxonomy" id="575594"/>
    <lineage>
        <taxon>Bacteria</taxon>
        <taxon>Bacillati</taxon>
        <taxon>Bacillota</taxon>
        <taxon>Bacilli</taxon>
        <taxon>Lactobacillales</taxon>
        <taxon>Lactobacillaceae</taxon>
        <taxon>Limosilactobacillus</taxon>
    </lineage>
</organism>
<sequence length="224" mass="25795">MSKCLICGCSISGQSTLMQLLMISPDKKKICDKCRQQFIKIGSENRCQGCGRQRGQYCADCQRWRSLTGFLLANESLYQYNRAMKQYMHDYKFQGDYRLRHVFVEEMSSLVTRRKPDLIIPIPVHERTWQTRGFNQVTGLLEMEVQTGLLVTQEVKKSAPQSSKTREQRLRTKQPFKLLQPSVVSGKRIVLVDDVYTTGRTLYHAATLCRQAGCRQVWSVTLAS</sequence>
<dbReference type="InterPro" id="IPR051910">
    <property type="entry name" value="ComF/GntX_DNA_util-trans"/>
</dbReference>
<dbReference type="EMBL" id="GG698804">
    <property type="protein sequence ID" value="EEU30145.1"/>
    <property type="molecule type" value="Genomic_DNA"/>
</dbReference>
<keyword evidence="4" id="KW-1185">Reference proteome</keyword>
<evidence type="ECO:0000313" key="4">
    <source>
        <dbReference type="Proteomes" id="UP000003987"/>
    </source>
</evidence>
<dbReference type="Proteomes" id="UP000003987">
    <property type="component" value="Unassembled WGS sequence"/>
</dbReference>
<reference evidence="3 4" key="1">
    <citation type="submission" date="2009-06" db="EMBL/GenBank/DDBJ databases">
        <title>The Genome Sequence of Lactobacillus coleohominis strain 101-4-CHN.</title>
        <authorList>
            <consortium name="The Broad Institute Genome Sequencing Platform"/>
            <person name="Ward D."/>
            <person name="Young S.K."/>
            <person name="Zeng Q."/>
            <person name="Koehrsen M."/>
            <person name="Alvarado L."/>
            <person name="Berlin A."/>
            <person name="Borenstein D."/>
            <person name="Chen Z."/>
            <person name="Engels R."/>
            <person name="Freedman E."/>
            <person name="Gellesch M."/>
            <person name="Goldberg J."/>
            <person name="Griggs A."/>
            <person name="Gujja S."/>
            <person name="Heiman D."/>
            <person name="Hepburn T."/>
            <person name="Howarth C."/>
            <person name="Jen D."/>
            <person name="Larson L."/>
            <person name="Lewis B."/>
            <person name="Mehta T."/>
            <person name="Park D."/>
            <person name="Pearson M."/>
            <person name="Roberts A."/>
            <person name="Saif S."/>
            <person name="Shea T."/>
            <person name="Shenoy N."/>
            <person name="Sisk P."/>
            <person name="Stolte C."/>
            <person name="Sykes S."/>
            <person name="Walk T."/>
            <person name="White J."/>
            <person name="Yandava C."/>
            <person name="Liu Y."/>
            <person name="Xu Q."/>
            <person name="Lander E."/>
            <person name="Nusbaum C."/>
            <person name="Galagan J."/>
            <person name="Birren B."/>
        </authorList>
    </citation>
    <scope>NUCLEOTIDE SEQUENCE [LARGE SCALE GENOMIC DNA]</scope>
    <source>
        <strain evidence="3 4">101-4-CHN</strain>
    </source>
</reference>